<evidence type="ECO:0000256" key="1">
    <source>
        <dbReference type="PIRSR" id="PIRSR605019-1"/>
    </source>
</evidence>
<sequence length="367" mass="40623">MMESENDLQIVASLSNSSKFANGTDFGFAISFDDQSPVSTPPPCAEYDSENTLGSPHSQLVHAKGPQRKLIYPVGASEQHQFKRIGMANKRIPSRLQNVKVVPEGEDGSISMDFLEFPDFNPPTISRGFLTEDYPKKRCAWITLRTDPLYVAFHDEEWGVPVYDDRKLFELLVFAGAQSEISWSALLVKREALREFFAQFDPAVLAEYDGAMVASLRSDSDIMRSATRVESIISNAKLVMQIVEEHGSLGAYMWGFVGGRPILSRHKHGKLIPARTAKSEAISKDLQRRGFRHAGPIAVYSFMQAAGLANDHLLSCFRHPSCSDIVTPPVAAVRTAQIQLRRPSSPSSPAARKSLLLGSPRCFAMYS</sequence>
<dbReference type="OrthoDB" id="3941538at2759"/>
<dbReference type="EMBL" id="CM035425">
    <property type="protein sequence ID" value="KAH7330803.1"/>
    <property type="molecule type" value="Genomic_DNA"/>
</dbReference>
<dbReference type="SUPFAM" id="SSF48150">
    <property type="entry name" value="DNA-glycosylase"/>
    <property type="match status" value="1"/>
</dbReference>
<dbReference type="Proteomes" id="UP000825935">
    <property type="component" value="Chromosome 20"/>
</dbReference>
<feature type="binding site" evidence="1">
    <location>
        <position position="154"/>
    </location>
    <ligand>
        <name>Zn(2+)</name>
        <dbReference type="ChEBI" id="CHEBI:29105"/>
    </ligand>
</feature>
<evidence type="ECO:0008006" key="4">
    <source>
        <dbReference type="Google" id="ProtNLM"/>
    </source>
</evidence>
<dbReference type="PANTHER" id="PTHR31116:SF29">
    <property type="entry name" value="DNA GLYCOSYLASE SUPERFAMILY PROTEIN"/>
    <property type="match status" value="1"/>
</dbReference>
<dbReference type="AlphaFoldDB" id="A0A8T2SFY8"/>
<feature type="binding site" evidence="1">
    <location>
        <position position="139"/>
    </location>
    <ligand>
        <name>Zn(2+)</name>
        <dbReference type="ChEBI" id="CHEBI:29105"/>
    </ligand>
</feature>
<feature type="binding site" evidence="1">
    <location>
        <position position="316"/>
    </location>
    <ligand>
        <name>Zn(2+)</name>
        <dbReference type="ChEBI" id="CHEBI:29105"/>
    </ligand>
</feature>
<dbReference type="GO" id="GO:0006284">
    <property type="term" value="P:base-excision repair"/>
    <property type="evidence" value="ECO:0007669"/>
    <property type="project" value="InterPro"/>
</dbReference>
<evidence type="ECO:0000313" key="3">
    <source>
        <dbReference type="Proteomes" id="UP000825935"/>
    </source>
</evidence>
<gene>
    <name evidence="2" type="ORF">KP509_20G003100</name>
</gene>
<evidence type="ECO:0000313" key="2">
    <source>
        <dbReference type="EMBL" id="KAH7330803.1"/>
    </source>
</evidence>
<feature type="binding site" evidence="1">
    <location>
        <position position="312"/>
    </location>
    <ligand>
        <name>Zn(2+)</name>
        <dbReference type="ChEBI" id="CHEBI:29105"/>
    </ligand>
</feature>
<organism evidence="2 3">
    <name type="scientific">Ceratopteris richardii</name>
    <name type="common">Triangle waterfern</name>
    <dbReference type="NCBI Taxonomy" id="49495"/>
    <lineage>
        <taxon>Eukaryota</taxon>
        <taxon>Viridiplantae</taxon>
        <taxon>Streptophyta</taxon>
        <taxon>Embryophyta</taxon>
        <taxon>Tracheophyta</taxon>
        <taxon>Polypodiopsida</taxon>
        <taxon>Polypodiidae</taxon>
        <taxon>Polypodiales</taxon>
        <taxon>Pteridineae</taxon>
        <taxon>Pteridaceae</taxon>
        <taxon>Parkerioideae</taxon>
        <taxon>Ceratopteris</taxon>
    </lineage>
</organism>
<dbReference type="GO" id="GO:0046872">
    <property type="term" value="F:metal ion binding"/>
    <property type="evidence" value="ECO:0007669"/>
    <property type="project" value="UniProtKB-KW"/>
</dbReference>
<dbReference type="PANTHER" id="PTHR31116">
    <property type="entry name" value="OS04G0501200 PROTEIN"/>
    <property type="match status" value="1"/>
</dbReference>
<dbReference type="GO" id="GO:0008725">
    <property type="term" value="F:DNA-3-methyladenine glycosylase activity"/>
    <property type="evidence" value="ECO:0007669"/>
    <property type="project" value="InterPro"/>
</dbReference>
<protein>
    <recommendedName>
        <fullName evidence="4">DNA-3-methyladenine glycosylase I</fullName>
    </recommendedName>
</protein>
<keyword evidence="1" id="KW-0862">Zinc</keyword>
<dbReference type="InterPro" id="IPR005019">
    <property type="entry name" value="Adenine_glyco"/>
</dbReference>
<accession>A0A8T2SFY8</accession>
<dbReference type="Gene3D" id="1.10.340.30">
    <property type="entry name" value="Hypothetical protein, domain 2"/>
    <property type="match status" value="1"/>
</dbReference>
<dbReference type="Pfam" id="PF03352">
    <property type="entry name" value="Adenine_glyco"/>
    <property type="match status" value="1"/>
</dbReference>
<dbReference type="InterPro" id="IPR011257">
    <property type="entry name" value="DNA_glycosylase"/>
</dbReference>
<keyword evidence="3" id="KW-1185">Reference proteome</keyword>
<comment type="caution">
    <text evidence="2">The sequence shown here is derived from an EMBL/GenBank/DDBJ whole genome shotgun (WGS) entry which is preliminary data.</text>
</comment>
<reference evidence="2" key="1">
    <citation type="submission" date="2021-08" db="EMBL/GenBank/DDBJ databases">
        <title>WGS assembly of Ceratopteris richardii.</title>
        <authorList>
            <person name="Marchant D.B."/>
            <person name="Chen G."/>
            <person name="Jenkins J."/>
            <person name="Shu S."/>
            <person name="Leebens-Mack J."/>
            <person name="Grimwood J."/>
            <person name="Schmutz J."/>
            <person name="Soltis P."/>
            <person name="Soltis D."/>
            <person name="Chen Z.-H."/>
        </authorList>
    </citation>
    <scope>NUCLEOTIDE SEQUENCE</scope>
    <source>
        <strain evidence="2">Whitten #5841</strain>
        <tissue evidence="2">Leaf</tissue>
    </source>
</reference>
<keyword evidence="1" id="KW-0479">Metal-binding</keyword>
<name>A0A8T2SFY8_CERRI</name>
<proteinExistence type="predicted"/>